<protein>
    <submittedName>
        <fullName evidence="2">Uncharacterized protein</fullName>
    </submittedName>
</protein>
<dbReference type="EMBL" id="SMFL01000015">
    <property type="protein sequence ID" value="TDE10563.1"/>
    <property type="molecule type" value="Genomic_DNA"/>
</dbReference>
<feature type="signal peptide" evidence="1">
    <location>
        <begin position="1"/>
        <end position="31"/>
    </location>
</feature>
<comment type="caution">
    <text evidence="2">The sequence shown here is derived from an EMBL/GenBank/DDBJ whole genome shotgun (WGS) entry which is preliminary data.</text>
</comment>
<sequence length="1945" mass="212703">MEFLSKIIKHRNCVIACFSLLLFLATGFYSAAQDMVRITTNVLPPYSPYIQDYPGTGNRVQVFISNLSGRALSVRLLGKLEGDNGVIIKTSSNYRPQQPLQLRPTDVNRLITRSELEGLFDLNQIEVQGMNKNLLYRGLPLPEGNYQLCVQAFDNATIRPLSAEFPMGCSGLIPMRVIEPPILIFPQADMQVNANTPQTQVFTWTAPVGILPNQVDYTLRIVELPALDIDPNVFIDAVVLPKSGLEVKNLKLTTFLYGPQHPPLQVGKRYAWRVQAVPVNGKLNFLNDGKSPVQAFTYGQFQKIILPGIEVVQNIIPISLLPVDTTSTPKKTALFAKLPANCSCKVPVNESEKVDNSQVLKTRKATIAGFQLDLLANVKEEKGALSGTGMIPVPMINNSYVKLRVNLFDIQCNAQGQVISGFARAIYKEGAPGFTPGYDQPEMPALEMTPATMQNLSTFFSTAKDQLVSSLTNSAKSVGFELPLGIDKTFGPVNTVIAITNMTFMPNQAFFDANTWVKTANSLVSGIPLSGFNMCFTPEKLCGEGVLYLADKMQLSPFFALKGAEGAPMGENFMGPDTAQVTHVVFDDKGFKQMRVHGLLTPPGLTDAATKGPVEISVNTGLVNFQNWTAQLSFPKFYVNGLSDFKFSMQEGKPAIYDHSEMTTPAKLPEGYLAGPEINLWQGLYFPEINLELPAFIKRSDGKPLTVGVQDMISDNNGFSGKAFMKNILDIGDGSLASWYYSIDELSVSFLKSTFQNSAMSGKIVLPVFKDPTQGSSQLPYSCTLSKEEQSGGLTVQFTAKPTDEMSVDIWRAKLKLEGSSYVSVTYSGNEGVEAKAVLNGGIDIDAEYFTIPGAKFEELTLTSKAPYFGLKSLKMGFASPQKLMDDFPLTLTSADLVVDPSDPERFGFKFAGKLDLTGGEGAGLTADAGATLFFKTGLSKGRPNWSFDDVTPDKVSVDAPLGPVQVKGSLEFYNNDGVYGNGLNGTVKMTISGLLGGDVSARFGRTTPGQGGFRYWYVGGKISIGASGIPFAPPSPLVFRSFGGGLYSKVTRKTNPQGEVYYTPDDKTGMGFEALVGVGLVTPGVLTMEGTLGMEMTANSGIGKMSFHVDAWLLGDTKSAAFAKGSGDMVYDFQNKIFDAQLDLAAGYSLPGVSITAEVKSTKLHVDGAGLWFLSLGIPQDRIGLKIDIASLASFKFGTYFMLGNYNGSGSTLPPAPYGFDKRPGILQELGYKSNTPTAFKDGSPLIAFGSGYSLNSDFGVGPFHLRFDGAVGFDLALSQSSDLCNGKTPGINGWYAMGQIYAYMHFALDLDIDTWVYEGTFTVVELEAAALLRGGMVNPIWLNGHVLLKYRVLGGLVKGKVNLDFWYNKGERCEPAFAPPNPFAGQPLIAAVGPSGTDKKTSILSPYYAEFNYPVQSDLIIDLEVPQGQKVEAGTQGTTSVAPNGNTILHREFQLLYKKGFSTVATKVDPQYAGCDSDNSGRYSYDRNENGDPNYNVTFYRYSALLPKSSYKVSLDLQVHIRNNGKLEPYIFKNQTVEQTESVEFQTGDCITVLSKGSSDDDAILSSYPYEGQRYFMKGEDAVTFIRLKTKMTCCLTNLNSDANYDLMARFTPLEGTTFADDKPLSVMTAKAVFTGDQVNYTLPAGIKNKTFYRFELVRIPKPAFVNQQLAEAKKAKESAKKISTANIYVAVNQGFNSLNGQAWKSGYKSPFPGAGSGAAASVNAKYNNTVDTYTEVSNETYEKIAQGYGTSYKITAGSEMLYNTGSLIVKINENAAKAKEEAKLAKKLEVSLYKYYFKTSQFNKLSEKVMAAQFPLTETNAIAKMMDALTTKMESQEGFDSYEMQSEFLGNGTFRPSMVLLKAGKESFWFKTVAIPIAEMLERIPSHFYEEADLTKPFGDKNEAIDLFRRSMVQFNHIYDDIQKPFKNEDIYNLIYTERKHK</sequence>
<keyword evidence="3" id="KW-1185">Reference proteome</keyword>
<evidence type="ECO:0000256" key="1">
    <source>
        <dbReference type="SAM" id="SignalP"/>
    </source>
</evidence>
<evidence type="ECO:0000313" key="2">
    <source>
        <dbReference type="EMBL" id="TDE10563.1"/>
    </source>
</evidence>
<feature type="chain" id="PRO_5020405675" evidence="1">
    <location>
        <begin position="32"/>
        <end position="1945"/>
    </location>
</feature>
<keyword evidence="1" id="KW-0732">Signal</keyword>
<dbReference type="Proteomes" id="UP000294850">
    <property type="component" value="Unassembled WGS sequence"/>
</dbReference>
<accession>A0A4R5DJ50</accession>
<reference evidence="2 3" key="1">
    <citation type="submission" date="2019-03" db="EMBL/GenBank/DDBJ databases">
        <title>Dyadobacter AR-3-6 sp. nov., isolated from arctic soil.</title>
        <authorList>
            <person name="Chaudhary D.K."/>
        </authorList>
    </citation>
    <scope>NUCLEOTIDE SEQUENCE [LARGE SCALE GENOMIC DNA]</scope>
    <source>
        <strain evidence="2 3">AR-3-6</strain>
    </source>
</reference>
<dbReference type="RefSeq" id="WP_131961685.1">
    <property type="nucleotide sequence ID" value="NZ_SMFL01000015.1"/>
</dbReference>
<evidence type="ECO:0000313" key="3">
    <source>
        <dbReference type="Proteomes" id="UP000294850"/>
    </source>
</evidence>
<organism evidence="2 3">
    <name type="scientific">Dyadobacter psychrotolerans</name>
    <dbReference type="NCBI Taxonomy" id="2541721"/>
    <lineage>
        <taxon>Bacteria</taxon>
        <taxon>Pseudomonadati</taxon>
        <taxon>Bacteroidota</taxon>
        <taxon>Cytophagia</taxon>
        <taxon>Cytophagales</taxon>
        <taxon>Spirosomataceae</taxon>
        <taxon>Dyadobacter</taxon>
    </lineage>
</organism>
<gene>
    <name evidence="2" type="ORF">E0F88_28185</name>
</gene>
<proteinExistence type="predicted"/>
<name>A0A4R5DJ50_9BACT</name>
<dbReference type="OrthoDB" id="1521695at2"/>